<comment type="similarity">
    <text evidence="1">Belongs to the NAD(P)-dependent epimerase/dehydratase family.</text>
</comment>
<dbReference type="Gene3D" id="3.40.50.720">
    <property type="entry name" value="NAD(P)-binding Rossmann-like Domain"/>
    <property type="match status" value="1"/>
</dbReference>
<gene>
    <name evidence="3" type="ORF">PQG45_06480</name>
</gene>
<dbReference type="InterPro" id="IPR001509">
    <property type="entry name" value="Epimerase_deHydtase"/>
</dbReference>
<organism evidence="3 4">
    <name type="scientific">Aquirufa regiilacus</name>
    <dbReference type="NCBI Taxonomy" id="3024868"/>
    <lineage>
        <taxon>Bacteria</taxon>
        <taxon>Pseudomonadati</taxon>
        <taxon>Bacteroidota</taxon>
        <taxon>Cytophagia</taxon>
        <taxon>Cytophagales</taxon>
        <taxon>Flectobacillaceae</taxon>
        <taxon>Aquirufa</taxon>
    </lineage>
</organism>
<dbReference type="Proteomes" id="UP001249959">
    <property type="component" value="Unassembled WGS sequence"/>
</dbReference>
<evidence type="ECO:0000313" key="4">
    <source>
        <dbReference type="Proteomes" id="UP001249959"/>
    </source>
</evidence>
<name>A0ABU3TS80_9BACT</name>
<sequence>MLYLVTGGAGFIGTHLSNTLIDAGHQVRVLDDMSFGDAEKLHPQVQLIKGSIQDLSTCEIAVEGVDGIFHMAAFSRSGPSFDMPFECHDSNVLGTLNLLAAARKQGVKRVVYSGSSTFYGNHPGVQNEQDKGDFLNFYGLTKHIGELYVQQYVRNFGLEANILRYFNVYGPGQPTTGAYALVVGIFLDKYRNKQSLEIHGSGEQRRDFIHVLDVVQANIKAMVTSHVGEIFNVGSGINYSVNELADFFPLEKNHTASRAGDANTTLADVKKITEMLSWAPQITLEDGIKSMIQAIDEELN</sequence>
<evidence type="ECO:0000313" key="3">
    <source>
        <dbReference type="EMBL" id="MDU0808674.1"/>
    </source>
</evidence>
<keyword evidence="4" id="KW-1185">Reference proteome</keyword>
<accession>A0ABU3TS80</accession>
<feature type="domain" description="NAD-dependent epimerase/dehydratase" evidence="2">
    <location>
        <begin position="4"/>
        <end position="234"/>
    </location>
</feature>
<comment type="caution">
    <text evidence="3">The sequence shown here is derived from an EMBL/GenBank/DDBJ whole genome shotgun (WGS) entry which is preliminary data.</text>
</comment>
<protein>
    <submittedName>
        <fullName evidence="3">NAD-dependent epimerase/dehydratase family protein</fullName>
    </submittedName>
</protein>
<dbReference type="EMBL" id="JAVNWW010000002">
    <property type="protein sequence ID" value="MDU0808674.1"/>
    <property type="molecule type" value="Genomic_DNA"/>
</dbReference>
<proteinExistence type="inferred from homology"/>
<dbReference type="SUPFAM" id="SSF51735">
    <property type="entry name" value="NAD(P)-binding Rossmann-fold domains"/>
    <property type="match status" value="1"/>
</dbReference>
<dbReference type="InterPro" id="IPR036291">
    <property type="entry name" value="NAD(P)-bd_dom_sf"/>
</dbReference>
<dbReference type="Gene3D" id="3.90.25.10">
    <property type="entry name" value="UDP-galactose 4-epimerase, domain 1"/>
    <property type="match status" value="1"/>
</dbReference>
<evidence type="ECO:0000256" key="1">
    <source>
        <dbReference type="ARBA" id="ARBA00007637"/>
    </source>
</evidence>
<evidence type="ECO:0000259" key="2">
    <source>
        <dbReference type="Pfam" id="PF01370"/>
    </source>
</evidence>
<dbReference type="PANTHER" id="PTHR43000">
    <property type="entry name" value="DTDP-D-GLUCOSE 4,6-DEHYDRATASE-RELATED"/>
    <property type="match status" value="1"/>
</dbReference>
<reference evidence="3 4" key="1">
    <citation type="submission" date="2023-09" db="EMBL/GenBank/DDBJ databases">
        <title>Aquirufa genomes.</title>
        <authorList>
            <person name="Pitt A."/>
        </authorList>
    </citation>
    <scope>NUCLEOTIDE SEQUENCE [LARGE SCALE GENOMIC DNA]</scope>
    <source>
        <strain evidence="3 4">LEOWEIH-7C</strain>
    </source>
</reference>
<dbReference type="RefSeq" id="WP_316070514.1">
    <property type="nucleotide sequence ID" value="NZ_JAVNWW010000002.1"/>
</dbReference>
<dbReference type="Pfam" id="PF01370">
    <property type="entry name" value="Epimerase"/>
    <property type="match status" value="1"/>
</dbReference>